<sequence>MRTDEKILELEKAVDKLHWHIIRLSEVRREGEDTVILESGNLFYHREGDHLSQGGVGFIVHKSLVNNVVKIESASTRVAYLILRISKRYSQKVIQVYATTSAHPDEEVEEMYEDISRAMNSSKTHYTVLMGDFNAKLGTRENNELKLGKFGVGQRNRSFLMANFYYYLITSLLAISTDLC</sequence>
<evidence type="ECO:0000313" key="3">
    <source>
        <dbReference type="Proteomes" id="UP000691718"/>
    </source>
</evidence>
<reference evidence="2" key="1">
    <citation type="submission" date="2021-04" db="EMBL/GenBank/DDBJ databases">
        <authorList>
            <person name="Tunstrom K."/>
        </authorList>
    </citation>
    <scope>NUCLEOTIDE SEQUENCE</scope>
</reference>
<keyword evidence="3" id="KW-1185">Reference proteome</keyword>
<dbReference type="AlphaFoldDB" id="A0A8S3WPA9"/>
<dbReference type="GO" id="GO:0003824">
    <property type="term" value="F:catalytic activity"/>
    <property type="evidence" value="ECO:0007669"/>
    <property type="project" value="InterPro"/>
</dbReference>
<accession>A0A8S3WPA9</accession>
<gene>
    <name evidence="2" type="ORF">PAPOLLO_LOCUS8635</name>
</gene>
<dbReference type="Pfam" id="PF03372">
    <property type="entry name" value="Exo_endo_phos"/>
    <property type="match status" value="1"/>
</dbReference>
<organism evidence="2 3">
    <name type="scientific">Parnassius apollo</name>
    <name type="common">Apollo butterfly</name>
    <name type="synonym">Papilio apollo</name>
    <dbReference type="NCBI Taxonomy" id="110799"/>
    <lineage>
        <taxon>Eukaryota</taxon>
        <taxon>Metazoa</taxon>
        <taxon>Ecdysozoa</taxon>
        <taxon>Arthropoda</taxon>
        <taxon>Hexapoda</taxon>
        <taxon>Insecta</taxon>
        <taxon>Pterygota</taxon>
        <taxon>Neoptera</taxon>
        <taxon>Endopterygota</taxon>
        <taxon>Lepidoptera</taxon>
        <taxon>Glossata</taxon>
        <taxon>Ditrysia</taxon>
        <taxon>Papilionoidea</taxon>
        <taxon>Papilionidae</taxon>
        <taxon>Parnassiinae</taxon>
        <taxon>Parnassini</taxon>
        <taxon>Parnassius</taxon>
        <taxon>Parnassius</taxon>
    </lineage>
</organism>
<dbReference type="OrthoDB" id="5824787at2759"/>
<dbReference type="Proteomes" id="UP000691718">
    <property type="component" value="Unassembled WGS sequence"/>
</dbReference>
<dbReference type="EMBL" id="CAJQZP010000616">
    <property type="protein sequence ID" value="CAG4972652.1"/>
    <property type="molecule type" value="Genomic_DNA"/>
</dbReference>
<name>A0A8S3WPA9_PARAO</name>
<dbReference type="InterPro" id="IPR005135">
    <property type="entry name" value="Endo/exonuclease/phosphatase"/>
</dbReference>
<proteinExistence type="predicted"/>
<protein>
    <submittedName>
        <fullName evidence="2">(apollo) hypothetical protein</fullName>
    </submittedName>
</protein>
<comment type="caution">
    <text evidence="2">The sequence shown here is derived from an EMBL/GenBank/DDBJ whole genome shotgun (WGS) entry which is preliminary data.</text>
</comment>
<evidence type="ECO:0000259" key="1">
    <source>
        <dbReference type="Pfam" id="PF03372"/>
    </source>
</evidence>
<feature type="domain" description="Endonuclease/exonuclease/phosphatase" evidence="1">
    <location>
        <begin position="5"/>
        <end position="145"/>
    </location>
</feature>
<evidence type="ECO:0000313" key="2">
    <source>
        <dbReference type="EMBL" id="CAG4972652.1"/>
    </source>
</evidence>